<dbReference type="PANTHER" id="PTHR43173:SF12">
    <property type="entry name" value="PROTEIN KINASE SUPERFAMILY PROTEIN"/>
    <property type="match status" value="1"/>
</dbReference>
<dbReference type="EMBL" id="KZ670816">
    <property type="protein sequence ID" value="PPR82522.1"/>
    <property type="molecule type" value="Genomic_DNA"/>
</dbReference>
<dbReference type="Pfam" id="PF03109">
    <property type="entry name" value="ABC1"/>
    <property type="match status" value="2"/>
</dbReference>
<evidence type="ECO:0000259" key="1">
    <source>
        <dbReference type="Pfam" id="PF03109"/>
    </source>
</evidence>
<proteinExistence type="predicted"/>
<dbReference type="InterPro" id="IPR051130">
    <property type="entry name" value="Mito_struct-func_regulator"/>
</dbReference>
<feature type="domain" description="ABC1 atypical kinase-like" evidence="1">
    <location>
        <begin position="284"/>
        <end position="355"/>
    </location>
</feature>
<dbReference type="PANTHER" id="PTHR43173">
    <property type="entry name" value="ABC1 FAMILY PROTEIN"/>
    <property type="match status" value="1"/>
</dbReference>
<accession>A0A2P5VUK8</accession>
<name>A0A2P5VUK8_GOSBA</name>
<feature type="domain" description="ABC1 atypical kinase-like" evidence="1">
    <location>
        <begin position="107"/>
        <end position="253"/>
    </location>
</feature>
<sequence>MNALAFGYDFKEIQDKVSLHLRPWHRSFQFWVRAADIYTGYKVFQLRVSLVKYPQKKQAMWDKQHELAADKIYAMCYDLGGFFLKIAQIIGKPDLAPAAWVKRLVTLCDQAPATPFDAVQLVLEEEFGRSISEIFENFDVNPLGSASIAQIHRARLRGDKNDVVVKVQHPGILDLMMTDIRNLQAFALYIQKTDIKFDLFSVTKEMEKQIRYEFDFLREANAMERIRRFLYENNKKTPVLVPRVLRGLATRQVHFVVILHIACTGLGVVFIGSIDKHKGCTDVERVLVMDYIDGVPILNLGDEMDKRGINPGGKMATSAKQNILKSLTLAYGQMILKTGFFHADPHPGNILICKGSESGCIARLRASEGSTRPVEVGFADLVLAMADSNPVKATESYRELGIDTVSNCKNEQQEMLRLAQTMFDTKLPPGVVMLQPFSEDASIKKIGVQSFPEELFSVLRTVHLLRGLSVGLGINYSCAEQWRPIAEEALYNAGSGESELRAVGSYILATEASKKMKLGN</sequence>
<gene>
    <name evidence="2" type="ORF">GOBAR_AA38192</name>
</gene>
<dbReference type="Proteomes" id="UP000239757">
    <property type="component" value="Unassembled WGS sequence"/>
</dbReference>
<dbReference type="InterPro" id="IPR004147">
    <property type="entry name" value="ABC1_dom"/>
</dbReference>
<dbReference type="SUPFAM" id="SSF56112">
    <property type="entry name" value="Protein kinase-like (PK-like)"/>
    <property type="match status" value="1"/>
</dbReference>
<dbReference type="CDD" id="cd05121">
    <property type="entry name" value="ABC1_ADCK3-like"/>
    <property type="match status" value="1"/>
</dbReference>
<reference evidence="2 3" key="1">
    <citation type="submission" date="2015-01" db="EMBL/GenBank/DDBJ databases">
        <title>Genome of allotetraploid Gossypium barbadense reveals genomic plasticity and fiber elongation in cotton evolution.</title>
        <authorList>
            <person name="Chen X."/>
            <person name="Liu X."/>
            <person name="Zhao B."/>
            <person name="Zheng H."/>
            <person name="Hu Y."/>
            <person name="Lu G."/>
            <person name="Yang C."/>
            <person name="Chen J."/>
            <person name="Shan C."/>
            <person name="Zhang L."/>
            <person name="Zhou Y."/>
            <person name="Wang L."/>
            <person name="Guo W."/>
            <person name="Bai Y."/>
            <person name="Ruan J."/>
            <person name="Shangguan X."/>
            <person name="Mao Y."/>
            <person name="Jiang J."/>
            <person name="Zhu Y."/>
            <person name="Lei J."/>
            <person name="Kang H."/>
            <person name="Chen S."/>
            <person name="He X."/>
            <person name="Wang R."/>
            <person name="Wang Y."/>
            <person name="Chen J."/>
            <person name="Wang L."/>
            <person name="Yu S."/>
            <person name="Wang B."/>
            <person name="Wei J."/>
            <person name="Song S."/>
            <person name="Lu X."/>
            <person name="Gao Z."/>
            <person name="Gu W."/>
            <person name="Deng X."/>
            <person name="Ma D."/>
            <person name="Wang S."/>
            <person name="Liang W."/>
            <person name="Fang L."/>
            <person name="Cai C."/>
            <person name="Zhu X."/>
            <person name="Zhou B."/>
            <person name="Zhang Y."/>
            <person name="Chen Z."/>
            <person name="Xu S."/>
            <person name="Zhu R."/>
            <person name="Wang S."/>
            <person name="Zhang T."/>
            <person name="Zhao G."/>
        </authorList>
    </citation>
    <scope>NUCLEOTIDE SEQUENCE [LARGE SCALE GENOMIC DNA]</scope>
    <source>
        <strain evidence="3">cv. Xinhai21</strain>
        <tissue evidence="2">Leaf</tissue>
    </source>
</reference>
<evidence type="ECO:0000313" key="3">
    <source>
        <dbReference type="Proteomes" id="UP000239757"/>
    </source>
</evidence>
<evidence type="ECO:0000313" key="2">
    <source>
        <dbReference type="EMBL" id="PPR82522.1"/>
    </source>
</evidence>
<dbReference type="AlphaFoldDB" id="A0A2P5VUK8"/>
<dbReference type="OrthoDB" id="427480at2759"/>
<dbReference type="InterPro" id="IPR011009">
    <property type="entry name" value="Kinase-like_dom_sf"/>
</dbReference>
<protein>
    <recommendedName>
        <fullName evidence="1">ABC1 atypical kinase-like domain-containing protein</fullName>
    </recommendedName>
</protein>
<organism evidence="2 3">
    <name type="scientific">Gossypium barbadense</name>
    <name type="common">Sea Island cotton</name>
    <name type="synonym">Hibiscus barbadensis</name>
    <dbReference type="NCBI Taxonomy" id="3634"/>
    <lineage>
        <taxon>Eukaryota</taxon>
        <taxon>Viridiplantae</taxon>
        <taxon>Streptophyta</taxon>
        <taxon>Embryophyta</taxon>
        <taxon>Tracheophyta</taxon>
        <taxon>Spermatophyta</taxon>
        <taxon>Magnoliopsida</taxon>
        <taxon>eudicotyledons</taxon>
        <taxon>Gunneridae</taxon>
        <taxon>Pentapetalae</taxon>
        <taxon>rosids</taxon>
        <taxon>malvids</taxon>
        <taxon>Malvales</taxon>
        <taxon>Malvaceae</taxon>
        <taxon>Malvoideae</taxon>
        <taxon>Gossypium</taxon>
    </lineage>
</organism>